<dbReference type="EMBL" id="KL197733">
    <property type="protein sequence ID" value="KDQ53637.1"/>
    <property type="molecule type" value="Genomic_DNA"/>
</dbReference>
<name>A0A067PQP8_9AGAM</name>
<keyword evidence="1" id="KW-0812">Transmembrane</keyword>
<evidence type="ECO:0000313" key="2">
    <source>
        <dbReference type="EMBL" id="KDQ53637.1"/>
    </source>
</evidence>
<keyword evidence="3" id="KW-1185">Reference proteome</keyword>
<protein>
    <submittedName>
        <fullName evidence="2">Uncharacterized protein</fullName>
    </submittedName>
</protein>
<dbReference type="InParanoid" id="A0A067PQP8"/>
<evidence type="ECO:0000256" key="1">
    <source>
        <dbReference type="SAM" id="Phobius"/>
    </source>
</evidence>
<gene>
    <name evidence="2" type="ORF">JAAARDRAFT_72560</name>
</gene>
<keyword evidence="1" id="KW-1133">Transmembrane helix</keyword>
<accession>A0A067PQP8</accession>
<keyword evidence="1" id="KW-0472">Membrane</keyword>
<reference evidence="3" key="1">
    <citation type="journal article" date="2014" name="Proc. Natl. Acad. Sci. U.S.A.">
        <title>Extensive sampling of basidiomycete genomes demonstrates inadequacy of the white-rot/brown-rot paradigm for wood decay fungi.</title>
        <authorList>
            <person name="Riley R."/>
            <person name="Salamov A.A."/>
            <person name="Brown D.W."/>
            <person name="Nagy L.G."/>
            <person name="Floudas D."/>
            <person name="Held B.W."/>
            <person name="Levasseur A."/>
            <person name="Lombard V."/>
            <person name="Morin E."/>
            <person name="Otillar R."/>
            <person name="Lindquist E.A."/>
            <person name="Sun H."/>
            <person name="LaButti K.M."/>
            <person name="Schmutz J."/>
            <person name="Jabbour D."/>
            <person name="Luo H."/>
            <person name="Baker S.E."/>
            <person name="Pisabarro A.G."/>
            <person name="Walton J.D."/>
            <person name="Blanchette R.A."/>
            <person name="Henrissat B."/>
            <person name="Martin F."/>
            <person name="Cullen D."/>
            <person name="Hibbett D.S."/>
            <person name="Grigoriev I.V."/>
        </authorList>
    </citation>
    <scope>NUCLEOTIDE SEQUENCE [LARGE SCALE GENOMIC DNA]</scope>
    <source>
        <strain evidence="3">MUCL 33604</strain>
    </source>
</reference>
<sequence>MLVLELQRGWDDERLLIELKRKYNSLRTIWRRLFSFKSVRAITMVPSMIETYGIIPQRIMELPSDAQGLRFRHYFRHPDKLRGREHFLISLTADRNLGVMLLEQWSATRITFWVILAVLSTLVLAIVYTCLTHDVSTAFTIAGYMAAALSVLGILIGVLSFIKFR</sequence>
<proteinExistence type="predicted"/>
<feature type="transmembrane region" description="Helical" evidence="1">
    <location>
        <begin position="141"/>
        <end position="162"/>
    </location>
</feature>
<dbReference type="STRING" id="933084.A0A067PQP8"/>
<dbReference type="OrthoDB" id="2734283at2759"/>
<organism evidence="2 3">
    <name type="scientific">Jaapia argillacea MUCL 33604</name>
    <dbReference type="NCBI Taxonomy" id="933084"/>
    <lineage>
        <taxon>Eukaryota</taxon>
        <taxon>Fungi</taxon>
        <taxon>Dikarya</taxon>
        <taxon>Basidiomycota</taxon>
        <taxon>Agaricomycotina</taxon>
        <taxon>Agaricomycetes</taxon>
        <taxon>Agaricomycetidae</taxon>
        <taxon>Jaapiales</taxon>
        <taxon>Jaapiaceae</taxon>
        <taxon>Jaapia</taxon>
    </lineage>
</organism>
<dbReference type="Proteomes" id="UP000027265">
    <property type="component" value="Unassembled WGS sequence"/>
</dbReference>
<dbReference type="AlphaFoldDB" id="A0A067PQP8"/>
<dbReference type="HOGENOM" id="CLU_089007_0_0_1"/>
<feature type="transmembrane region" description="Helical" evidence="1">
    <location>
        <begin position="110"/>
        <end position="129"/>
    </location>
</feature>
<evidence type="ECO:0000313" key="3">
    <source>
        <dbReference type="Proteomes" id="UP000027265"/>
    </source>
</evidence>